<comment type="similarity">
    <text evidence="1 3">Belongs to the GST superfamily.</text>
</comment>
<dbReference type="OrthoDB" id="9810080at2"/>
<accession>A0A2S9QEE3</accession>
<evidence type="ECO:0000256" key="2">
    <source>
        <dbReference type="ARBA" id="ARBA00022679"/>
    </source>
</evidence>
<dbReference type="InterPro" id="IPR004045">
    <property type="entry name" value="Glutathione_S-Trfase_N"/>
</dbReference>
<dbReference type="SFLD" id="SFLDS00019">
    <property type="entry name" value="Glutathione_Transferase_(cytos"/>
    <property type="match status" value="1"/>
</dbReference>
<evidence type="ECO:0000259" key="5">
    <source>
        <dbReference type="PROSITE" id="PS50405"/>
    </source>
</evidence>
<gene>
    <name evidence="6" type="ORF">C5L14_07260</name>
</gene>
<dbReference type="SUPFAM" id="SSF52833">
    <property type="entry name" value="Thioredoxin-like"/>
    <property type="match status" value="1"/>
</dbReference>
<dbReference type="Pfam" id="PF02798">
    <property type="entry name" value="GST_N"/>
    <property type="match status" value="1"/>
</dbReference>
<feature type="domain" description="GST C-terminal" evidence="5">
    <location>
        <begin position="86"/>
        <end position="215"/>
    </location>
</feature>
<dbReference type="PROSITE" id="PS50404">
    <property type="entry name" value="GST_NTER"/>
    <property type="match status" value="1"/>
</dbReference>
<dbReference type="SFLD" id="SFLDG01150">
    <property type="entry name" value="Main.1:_Beta-like"/>
    <property type="match status" value="1"/>
</dbReference>
<dbReference type="SFLD" id="SFLDG00358">
    <property type="entry name" value="Main_(cytGST)"/>
    <property type="match status" value="1"/>
</dbReference>
<dbReference type="InterPro" id="IPR040079">
    <property type="entry name" value="Glutathione_S-Trfase"/>
</dbReference>
<comment type="caution">
    <text evidence="6">The sequence shown here is derived from an EMBL/GenBank/DDBJ whole genome shotgun (WGS) entry which is preliminary data.</text>
</comment>
<organism evidence="6 7">
    <name type="scientific">Labrys okinawensis</name>
    <dbReference type="NCBI Taxonomy" id="346911"/>
    <lineage>
        <taxon>Bacteria</taxon>
        <taxon>Pseudomonadati</taxon>
        <taxon>Pseudomonadota</taxon>
        <taxon>Alphaproteobacteria</taxon>
        <taxon>Hyphomicrobiales</taxon>
        <taxon>Xanthobacteraceae</taxon>
        <taxon>Labrys</taxon>
    </lineage>
</organism>
<dbReference type="RefSeq" id="WP_105861390.1">
    <property type="nucleotide sequence ID" value="NZ_PUEJ01000003.1"/>
</dbReference>
<dbReference type="InterPro" id="IPR036249">
    <property type="entry name" value="Thioredoxin-like_sf"/>
</dbReference>
<evidence type="ECO:0000256" key="3">
    <source>
        <dbReference type="RuleBase" id="RU003494"/>
    </source>
</evidence>
<dbReference type="PROSITE" id="PS50405">
    <property type="entry name" value="GST_CTER"/>
    <property type="match status" value="1"/>
</dbReference>
<dbReference type="EMBL" id="PUEJ01000003">
    <property type="protein sequence ID" value="PRH87723.1"/>
    <property type="molecule type" value="Genomic_DNA"/>
</dbReference>
<evidence type="ECO:0000259" key="4">
    <source>
        <dbReference type="PROSITE" id="PS50404"/>
    </source>
</evidence>
<dbReference type="CDD" id="cd03047">
    <property type="entry name" value="GST_N_2"/>
    <property type="match status" value="1"/>
</dbReference>
<dbReference type="Pfam" id="PF00043">
    <property type="entry name" value="GST_C"/>
    <property type="match status" value="1"/>
</dbReference>
<dbReference type="FunFam" id="3.40.30.10:FF:000039">
    <property type="entry name" value="Glutathione S-transferase domain"/>
    <property type="match status" value="1"/>
</dbReference>
<dbReference type="SUPFAM" id="SSF47616">
    <property type="entry name" value="GST C-terminal domain-like"/>
    <property type="match status" value="1"/>
</dbReference>
<dbReference type="Proteomes" id="UP000237682">
    <property type="component" value="Unassembled WGS sequence"/>
</dbReference>
<evidence type="ECO:0000313" key="7">
    <source>
        <dbReference type="Proteomes" id="UP000237682"/>
    </source>
</evidence>
<dbReference type="GO" id="GO:0016740">
    <property type="term" value="F:transferase activity"/>
    <property type="evidence" value="ECO:0007669"/>
    <property type="project" value="UniProtKB-KW"/>
</dbReference>
<evidence type="ECO:0000313" key="6">
    <source>
        <dbReference type="EMBL" id="PRH87723.1"/>
    </source>
</evidence>
<dbReference type="InterPro" id="IPR036282">
    <property type="entry name" value="Glutathione-S-Trfase_C_sf"/>
</dbReference>
<dbReference type="Gene3D" id="3.40.30.10">
    <property type="entry name" value="Glutaredoxin"/>
    <property type="match status" value="1"/>
</dbReference>
<sequence>MLKIWGRRNSFNVQKVMWLVGELGIVHEHIPAGGDFGSLDRPEFLALNPHGRVPIIDDAGTIVWESHTILRYLAARFGTAGFWPDDAGERSLFERWMDWSQTALQPAFLTDVFWGFYRTPETQRDWPRIRRGIEDCSAYFRLLDRWLEGRRHMLGDDLSLADIAVGTTLYRYFNLDISRPEIPYVRAWYERLEARAPYRDHVMIPFDDLRGRLAF</sequence>
<dbReference type="InterPro" id="IPR010987">
    <property type="entry name" value="Glutathione-S-Trfase_C-like"/>
</dbReference>
<reference evidence="6 7" key="1">
    <citation type="submission" date="2018-02" db="EMBL/GenBank/DDBJ databases">
        <title>Whole genome sequencing of endophytic bacterium.</title>
        <authorList>
            <person name="Eedara R."/>
            <person name="Podile A.R."/>
        </authorList>
    </citation>
    <scope>NUCLEOTIDE SEQUENCE [LARGE SCALE GENOMIC DNA]</scope>
    <source>
        <strain evidence="6 7">RP1T</strain>
    </source>
</reference>
<dbReference type="AlphaFoldDB" id="A0A2S9QEE3"/>
<keyword evidence="7" id="KW-1185">Reference proteome</keyword>
<keyword evidence="2 6" id="KW-0808">Transferase</keyword>
<dbReference type="Gene3D" id="1.20.1050.10">
    <property type="match status" value="1"/>
</dbReference>
<proteinExistence type="inferred from homology"/>
<dbReference type="PANTHER" id="PTHR44051">
    <property type="entry name" value="GLUTATHIONE S-TRANSFERASE-RELATED"/>
    <property type="match status" value="1"/>
</dbReference>
<dbReference type="PANTHER" id="PTHR44051:SF19">
    <property type="entry name" value="DISULFIDE-BOND OXIDOREDUCTASE YFCG"/>
    <property type="match status" value="1"/>
</dbReference>
<dbReference type="InterPro" id="IPR004046">
    <property type="entry name" value="GST_C"/>
</dbReference>
<protein>
    <submittedName>
        <fullName evidence="6">Glutathione S-transferase</fullName>
    </submittedName>
</protein>
<feature type="domain" description="GST N-terminal" evidence="4">
    <location>
        <begin position="1"/>
        <end position="81"/>
    </location>
</feature>
<name>A0A2S9QEE3_9HYPH</name>
<evidence type="ECO:0000256" key="1">
    <source>
        <dbReference type="ARBA" id="ARBA00007409"/>
    </source>
</evidence>